<reference evidence="1" key="1">
    <citation type="submission" date="2022-10" db="EMBL/GenBank/DDBJ databases">
        <title>Chitiniphilus purpureus sp. nov., a novel chitin-degrading bacterium isolated from crawfish pond sediment.</title>
        <authorList>
            <person name="Li K."/>
        </authorList>
    </citation>
    <scope>NUCLEOTIDE SEQUENCE</scope>
    <source>
        <strain evidence="1">CD1</strain>
    </source>
</reference>
<dbReference type="InterPro" id="IPR021527">
    <property type="entry name" value="DUF2795"/>
</dbReference>
<dbReference type="RefSeq" id="WP_263125759.1">
    <property type="nucleotide sequence ID" value="NZ_CP106753.1"/>
</dbReference>
<protein>
    <submittedName>
        <fullName evidence="1">DUF2795 domain-containing protein</fullName>
    </submittedName>
</protein>
<dbReference type="Pfam" id="PF11387">
    <property type="entry name" value="DUF2795"/>
    <property type="match status" value="1"/>
</dbReference>
<keyword evidence="2" id="KW-1185">Reference proteome</keyword>
<dbReference type="Proteomes" id="UP001061302">
    <property type="component" value="Chromosome"/>
</dbReference>
<evidence type="ECO:0000313" key="1">
    <source>
        <dbReference type="EMBL" id="UXY16303.1"/>
    </source>
</evidence>
<sequence length="75" mass="8151">MADRTDSGNASQRSPNPVQVQKFLGGLDYPVDKATLLDQAENAGADDRVLEALRALPEQEYDSPTAISRQLGQLH</sequence>
<dbReference type="EMBL" id="CP106753">
    <property type="protein sequence ID" value="UXY16303.1"/>
    <property type="molecule type" value="Genomic_DNA"/>
</dbReference>
<organism evidence="1 2">
    <name type="scientific">Chitiniphilus purpureus</name>
    <dbReference type="NCBI Taxonomy" id="2981137"/>
    <lineage>
        <taxon>Bacteria</taxon>
        <taxon>Pseudomonadati</taxon>
        <taxon>Pseudomonadota</taxon>
        <taxon>Betaproteobacteria</taxon>
        <taxon>Neisseriales</taxon>
        <taxon>Chitinibacteraceae</taxon>
        <taxon>Chitiniphilus</taxon>
    </lineage>
</organism>
<name>A0ABY6DWS6_9NEIS</name>
<proteinExistence type="predicted"/>
<evidence type="ECO:0000313" key="2">
    <source>
        <dbReference type="Proteomes" id="UP001061302"/>
    </source>
</evidence>
<gene>
    <name evidence="1" type="ORF">N8I74_04600</name>
</gene>
<accession>A0ABY6DWS6</accession>